<dbReference type="SMART" id="SM00421">
    <property type="entry name" value="HTH_LUXR"/>
    <property type="match status" value="1"/>
</dbReference>
<organism evidence="3 4">
    <name type="scientific">Nocardiopsis exhalans</name>
    <dbReference type="NCBI Taxonomy" id="163604"/>
    <lineage>
        <taxon>Bacteria</taxon>
        <taxon>Bacillati</taxon>
        <taxon>Actinomycetota</taxon>
        <taxon>Actinomycetes</taxon>
        <taxon>Streptosporangiales</taxon>
        <taxon>Nocardiopsidaceae</taxon>
        <taxon>Nocardiopsis</taxon>
    </lineage>
</organism>
<name>A0ABY5D8K6_9ACTN</name>
<dbReference type="InterPro" id="IPR011990">
    <property type="entry name" value="TPR-like_helical_dom_sf"/>
</dbReference>
<gene>
    <name evidence="3" type="ORF">NE857_03160</name>
</gene>
<evidence type="ECO:0000256" key="1">
    <source>
        <dbReference type="SAM" id="MobiDB-lite"/>
    </source>
</evidence>
<dbReference type="Gene3D" id="1.25.40.10">
    <property type="entry name" value="Tetratricopeptide repeat domain"/>
    <property type="match status" value="1"/>
</dbReference>
<evidence type="ECO:0000313" key="4">
    <source>
        <dbReference type="Proteomes" id="UP001055940"/>
    </source>
</evidence>
<dbReference type="PROSITE" id="PS50043">
    <property type="entry name" value="HTH_LUXR_2"/>
    <property type="match status" value="1"/>
</dbReference>
<dbReference type="InterPro" id="IPR016032">
    <property type="entry name" value="Sig_transdc_resp-reg_C-effctor"/>
</dbReference>
<dbReference type="PRINTS" id="PR00038">
    <property type="entry name" value="HTHLUXR"/>
</dbReference>
<dbReference type="Gene3D" id="1.10.10.10">
    <property type="entry name" value="Winged helix-like DNA-binding domain superfamily/Winged helix DNA-binding domain"/>
    <property type="match status" value="1"/>
</dbReference>
<evidence type="ECO:0000259" key="2">
    <source>
        <dbReference type="PROSITE" id="PS50043"/>
    </source>
</evidence>
<dbReference type="InterPro" id="IPR000792">
    <property type="entry name" value="Tscrpt_reg_LuxR_C"/>
</dbReference>
<keyword evidence="4" id="KW-1185">Reference proteome</keyword>
<feature type="domain" description="HTH luxR-type" evidence="2">
    <location>
        <begin position="717"/>
        <end position="782"/>
    </location>
</feature>
<feature type="region of interest" description="Disordered" evidence="1">
    <location>
        <begin position="780"/>
        <end position="806"/>
    </location>
</feature>
<sequence length="806" mass="87489">MRRIDNIPVVLLASQRRGEPASDQHLLVEFMNSVRPDRHLRLHDLSPSAASHLIDSLRGCSRDTSDDLIADSGGNPYLLTQQVLTTPAPAPSCALTDDDRPADPSDDLTIRLRAVKDRVLCLLRRLDGNGLRVAHAASVVGETAVNAELVAELCSLTVAEAGQSLGQLTECGILHPTTRTFRHPVLARLLYLDVPIAQRAAFHRRTALHLHQDGAAPGSITTHLLRASPLEQPWMAPMLLDAAEGLLPRGAHAAMEHLDTVVRHGAPDDVASRIADLRVRALMELDLPASADAQYSLVNLTADPLELADRSARLADTLLRLDQPDQARSVLDRAHERVRGHDAGTAARLRRQLGHVRLYEGSHTGGPAGLERLEAVLLHRTSTGQTAPAVRRICRVFLAPPRALYGSPSWYHALLALLWAGGFDQAQQYIDAEVRLAVAEGTVTRVAEAHAVRSLVLLHRGALADAGDEARQALTALGRISADRHHTGALARSVLIDVAVERDQLTEAGDLLDVELPTGQATGRETEQSVGQTSGQATGWWHLHLAHSTARALGRLGQVERALTLVTHCERELDRRRIDNPAILPWRSTKALLHAGLGNLPEARRLARQEVDRARRWAAPFAWGRALLALASVSASGNVLGPARGAMELLDSEEAPLLFAHALYAAGEAHQRGGTTARARELLHRANEVGISLGADALVDQVQRTLRDAGGRPGPRKTSTRSLLTPTECQVAELAAGGMSNRDIARMLRVSLRNVESHLTHCYRKLRIGGRRELSRFFQAEDPEEKAPGRAVPHGLVLDPRQPQSV</sequence>
<dbReference type="Pfam" id="PF00196">
    <property type="entry name" value="GerE"/>
    <property type="match status" value="1"/>
</dbReference>
<dbReference type="Proteomes" id="UP001055940">
    <property type="component" value="Chromosome"/>
</dbReference>
<proteinExistence type="predicted"/>
<reference evidence="3" key="1">
    <citation type="submission" date="2022-06" db="EMBL/GenBank/DDBJ databases">
        <authorList>
            <person name="Ping M."/>
        </authorList>
    </citation>
    <scope>NUCLEOTIDE SEQUENCE</scope>
    <source>
        <strain evidence="3">JCM11759T</strain>
    </source>
</reference>
<dbReference type="InterPro" id="IPR036388">
    <property type="entry name" value="WH-like_DNA-bd_sf"/>
</dbReference>
<dbReference type="EMBL" id="CP099837">
    <property type="protein sequence ID" value="USY20669.1"/>
    <property type="molecule type" value="Genomic_DNA"/>
</dbReference>
<dbReference type="SUPFAM" id="SSF46894">
    <property type="entry name" value="C-terminal effector domain of the bipartite response regulators"/>
    <property type="match status" value="1"/>
</dbReference>
<dbReference type="CDD" id="cd06170">
    <property type="entry name" value="LuxR_C_like"/>
    <property type="match status" value="1"/>
</dbReference>
<accession>A0ABY5D8K6</accession>
<evidence type="ECO:0000313" key="3">
    <source>
        <dbReference type="EMBL" id="USY20669.1"/>
    </source>
</evidence>
<protein>
    <submittedName>
        <fullName evidence="3">LuxR C-terminal-related transcriptional regulator</fullName>
    </submittedName>
</protein>